<evidence type="ECO:0000313" key="3">
    <source>
        <dbReference type="Proteomes" id="UP000322976"/>
    </source>
</evidence>
<dbReference type="Proteomes" id="UP000322976">
    <property type="component" value="Unassembled WGS sequence"/>
</dbReference>
<reference evidence="2 3" key="1">
    <citation type="submission" date="2019-08" db="EMBL/GenBank/DDBJ databases">
        <title>Calorimonas adulescens gen. nov., sp. nov., an anaerobic thermophilic bacterium from Sakhalin hot spring.</title>
        <authorList>
            <person name="Khomyakova M.A."/>
            <person name="Merkel A.Y."/>
            <person name="Novikov A."/>
            <person name="Bonch-Osmolovskaya E.A."/>
            <person name="Slobodkin A.I."/>
        </authorList>
    </citation>
    <scope>NUCLEOTIDE SEQUENCE [LARGE SCALE GENOMIC DNA]</scope>
    <source>
        <strain evidence="2 3">A05MB</strain>
    </source>
</reference>
<dbReference type="AlphaFoldDB" id="A0A5D8QFD3"/>
<dbReference type="PROSITE" id="PS50943">
    <property type="entry name" value="HTH_CROC1"/>
    <property type="match status" value="1"/>
</dbReference>
<dbReference type="Gene3D" id="1.10.260.40">
    <property type="entry name" value="lambda repressor-like DNA-binding domains"/>
    <property type="match status" value="1"/>
</dbReference>
<dbReference type="GO" id="GO:0003677">
    <property type="term" value="F:DNA binding"/>
    <property type="evidence" value="ECO:0007669"/>
    <property type="project" value="InterPro"/>
</dbReference>
<proteinExistence type="predicted"/>
<evidence type="ECO:0000313" key="2">
    <source>
        <dbReference type="EMBL" id="TZE81978.1"/>
    </source>
</evidence>
<dbReference type="SMART" id="SM00530">
    <property type="entry name" value="HTH_XRE"/>
    <property type="match status" value="1"/>
</dbReference>
<gene>
    <name evidence="2" type="ORF">FWJ32_07015</name>
</gene>
<sequence length="74" mass="8171">MANHITKLRENAGFKTAKIAAEALGISSGMMYQMEGGHKKPSPELAIKMSSIFKCTLEDIFLPFNTTNSYKKMA</sequence>
<dbReference type="SUPFAM" id="SSF47413">
    <property type="entry name" value="lambda repressor-like DNA-binding domains"/>
    <property type="match status" value="1"/>
</dbReference>
<evidence type="ECO:0000259" key="1">
    <source>
        <dbReference type="PROSITE" id="PS50943"/>
    </source>
</evidence>
<comment type="caution">
    <text evidence="2">The sequence shown here is derived from an EMBL/GenBank/DDBJ whole genome shotgun (WGS) entry which is preliminary data.</text>
</comment>
<name>A0A5D8QFD3_9THEO</name>
<dbReference type="EMBL" id="VTPS01000009">
    <property type="protein sequence ID" value="TZE81978.1"/>
    <property type="molecule type" value="Genomic_DNA"/>
</dbReference>
<dbReference type="RefSeq" id="WP_149545252.1">
    <property type="nucleotide sequence ID" value="NZ_VTPS01000009.1"/>
</dbReference>
<organism evidence="2 3">
    <name type="scientific">Calorimonas adulescens</name>
    <dbReference type="NCBI Taxonomy" id="2606906"/>
    <lineage>
        <taxon>Bacteria</taxon>
        <taxon>Bacillati</taxon>
        <taxon>Bacillota</taxon>
        <taxon>Clostridia</taxon>
        <taxon>Thermoanaerobacterales</taxon>
        <taxon>Thermoanaerobacteraceae</taxon>
        <taxon>Calorimonas</taxon>
    </lineage>
</organism>
<keyword evidence="3" id="KW-1185">Reference proteome</keyword>
<accession>A0A5D8QFD3</accession>
<dbReference type="CDD" id="cd00093">
    <property type="entry name" value="HTH_XRE"/>
    <property type="match status" value="1"/>
</dbReference>
<dbReference type="InterPro" id="IPR001387">
    <property type="entry name" value="Cro/C1-type_HTH"/>
</dbReference>
<dbReference type="InterPro" id="IPR010982">
    <property type="entry name" value="Lambda_DNA-bd_dom_sf"/>
</dbReference>
<protein>
    <submittedName>
        <fullName evidence="2">Helix-turn-helix transcriptional regulator</fullName>
    </submittedName>
</protein>
<feature type="domain" description="HTH cro/C1-type" evidence="1">
    <location>
        <begin position="21"/>
        <end position="60"/>
    </location>
</feature>